<evidence type="ECO:0000256" key="1">
    <source>
        <dbReference type="SAM" id="Phobius"/>
    </source>
</evidence>
<comment type="caution">
    <text evidence="2">The sequence shown here is derived from an EMBL/GenBank/DDBJ whole genome shotgun (WGS) entry which is preliminary data.</text>
</comment>
<dbReference type="Proteomes" id="UP000824132">
    <property type="component" value="Unassembled WGS sequence"/>
</dbReference>
<reference evidence="2" key="2">
    <citation type="submission" date="2021-04" db="EMBL/GenBank/DDBJ databases">
        <authorList>
            <person name="Gilroy R."/>
        </authorList>
    </citation>
    <scope>NUCLEOTIDE SEQUENCE</scope>
    <source>
        <strain evidence="2">CHK187-5294</strain>
    </source>
</reference>
<evidence type="ECO:0000313" key="2">
    <source>
        <dbReference type="EMBL" id="HIZ04195.1"/>
    </source>
</evidence>
<gene>
    <name evidence="2" type="ORF">H9727_07920</name>
</gene>
<keyword evidence="1" id="KW-0472">Membrane</keyword>
<proteinExistence type="predicted"/>
<name>A0A9D2D0D6_9FIRM</name>
<sequence>MGKLIARTAGITLACLFALILIVFGVLTVFFPSAMLAITDACGMDKACAQYAVAVYTRSNEIDDLADAVERAYYAESWDIAADYGERLMAREDFSEFCKERDAKDSTGNTAAGYAQYTAGMVAVSQYNMDKEDDALETAFLYNTASFTENNAAVSLAMTAMQEGDQEFAARILQELRTVTGNINLDMESDIANLETLISILESFCAQPAQ</sequence>
<organism evidence="2 3">
    <name type="scientific">Candidatus Borkfalkia avistercoris</name>
    <dbReference type="NCBI Taxonomy" id="2838504"/>
    <lineage>
        <taxon>Bacteria</taxon>
        <taxon>Bacillati</taxon>
        <taxon>Bacillota</taxon>
        <taxon>Clostridia</taxon>
        <taxon>Christensenellales</taxon>
        <taxon>Christensenellaceae</taxon>
        <taxon>Candidatus Borkfalkia</taxon>
    </lineage>
</organism>
<reference evidence="2" key="1">
    <citation type="journal article" date="2021" name="PeerJ">
        <title>Extensive microbial diversity within the chicken gut microbiome revealed by metagenomics and culture.</title>
        <authorList>
            <person name="Gilroy R."/>
            <person name="Ravi A."/>
            <person name="Getino M."/>
            <person name="Pursley I."/>
            <person name="Horton D.L."/>
            <person name="Alikhan N.F."/>
            <person name="Baker D."/>
            <person name="Gharbi K."/>
            <person name="Hall N."/>
            <person name="Watson M."/>
            <person name="Adriaenssens E.M."/>
            <person name="Foster-Nyarko E."/>
            <person name="Jarju S."/>
            <person name="Secka A."/>
            <person name="Antonio M."/>
            <person name="Oren A."/>
            <person name="Chaudhuri R.R."/>
            <person name="La Ragione R."/>
            <person name="Hildebrand F."/>
            <person name="Pallen M.J."/>
        </authorList>
    </citation>
    <scope>NUCLEOTIDE SEQUENCE</scope>
    <source>
        <strain evidence="2">CHK187-5294</strain>
    </source>
</reference>
<dbReference type="AlphaFoldDB" id="A0A9D2D0D6"/>
<protein>
    <submittedName>
        <fullName evidence="2">Uncharacterized protein</fullName>
    </submittedName>
</protein>
<dbReference type="EMBL" id="DXCL01000046">
    <property type="protein sequence ID" value="HIZ04195.1"/>
    <property type="molecule type" value="Genomic_DNA"/>
</dbReference>
<keyword evidence="1" id="KW-0812">Transmembrane</keyword>
<evidence type="ECO:0000313" key="3">
    <source>
        <dbReference type="Proteomes" id="UP000824132"/>
    </source>
</evidence>
<keyword evidence="1" id="KW-1133">Transmembrane helix</keyword>
<accession>A0A9D2D0D6</accession>
<feature type="transmembrane region" description="Helical" evidence="1">
    <location>
        <begin position="12"/>
        <end position="38"/>
    </location>
</feature>